<keyword evidence="5" id="KW-0805">Transcription regulation</keyword>
<dbReference type="EMBL" id="AZBU02000002">
    <property type="protein sequence ID" value="TKR94712.1"/>
    <property type="molecule type" value="Genomic_DNA"/>
</dbReference>
<dbReference type="PANTHER" id="PTHR12533">
    <property type="entry name" value="NFAT"/>
    <property type="match status" value="1"/>
</dbReference>
<dbReference type="GO" id="GO:0005737">
    <property type="term" value="C:cytoplasm"/>
    <property type="evidence" value="ECO:0007669"/>
    <property type="project" value="UniProtKB-SubCell"/>
</dbReference>
<organism evidence="10 11">
    <name type="scientific">Steinernema carpocapsae</name>
    <name type="common">Entomopathogenic nematode</name>
    <dbReference type="NCBI Taxonomy" id="34508"/>
    <lineage>
        <taxon>Eukaryota</taxon>
        <taxon>Metazoa</taxon>
        <taxon>Ecdysozoa</taxon>
        <taxon>Nematoda</taxon>
        <taxon>Chromadorea</taxon>
        <taxon>Rhabditida</taxon>
        <taxon>Tylenchina</taxon>
        <taxon>Panagrolaimomorpha</taxon>
        <taxon>Strongyloidoidea</taxon>
        <taxon>Steinernematidae</taxon>
        <taxon>Steinernema</taxon>
    </lineage>
</organism>
<evidence type="ECO:0000256" key="2">
    <source>
        <dbReference type="ARBA" id="ARBA00004496"/>
    </source>
</evidence>
<dbReference type="InterPro" id="IPR037059">
    <property type="entry name" value="RHD_DNA_bind_dom_sf"/>
</dbReference>
<dbReference type="Proteomes" id="UP000298663">
    <property type="component" value="Unassembled WGS sequence"/>
</dbReference>
<evidence type="ECO:0000256" key="4">
    <source>
        <dbReference type="ARBA" id="ARBA00022553"/>
    </source>
</evidence>
<keyword evidence="8" id="KW-0539">Nucleus</keyword>
<dbReference type="InterPro" id="IPR002909">
    <property type="entry name" value="IPT_dom"/>
</dbReference>
<proteinExistence type="predicted"/>
<dbReference type="InterPro" id="IPR008967">
    <property type="entry name" value="p53-like_TF_DNA-bd_sf"/>
</dbReference>
<evidence type="ECO:0000256" key="3">
    <source>
        <dbReference type="ARBA" id="ARBA00022490"/>
    </source>
</evidence>
<dbReference type="InterPro" id="IPR008366">
    <property type="entry name" value="NFAT"/>
</dbReference>
<dbReference type="OrthoDB" id="5346094at2759"/>
<dbReference type="InterPro" id="IPR032397">
    <property type="entry name" value="RHD_dimer"/>
</dbReference>
<accession>A0A4U5PE20</accession>
<keyword evidence="7" id="KW-0804">Transcription</keyword>
<evidence type="ECO:0000313" key="11">
    <source>
        <dbReference type="Proteomes" id="UP000298663"/>
    </source>
</evidence>
<evidence type="ECO:0000256" key="6">
    <source>
        <dbReference type="ARBA" id="ARBA00023125"/>
    </source>
</evidence>
<dbReference type="PROSITE" id="PS50254">
    <property type="entry name" value="REL_2"/>
    <property type="match status" value="1"/>
</dbReference>
<evidence type="ECO:0000256" key="1">
    <source>
        <dbReference type="ARBA" id="ARBA00004123"/>
    </source>
</evidence>
<gene>
    <name evidence="10" type="ORF">L596_008968</name>
</gene>
<dbReference type="AlphaFoldDB" id="A0A4U5PE20"/>
<reference evidence="10 11" key="2">
    <citation type="journal article" date="2019" name="G3 (Bethesda)">
        <title>Hybrid Assembly of the Genome of the Entomopathogenic Nematode Steinernema carpocapsae Identifies the X-Chromosome.</title>
        <authorList>
            <person name="Serra L."/>
            <person name="Macchietto M."/>
            <person name="Macias-Munoz A."/>
            <person name="McGill C.J."/>
            <person name="Rodriguez I.M."/>
            <person name="Rodriguez B."/>
            <person name="Murad R."/>
            <person name="Mortazavi A."/>
        </authorList>
    </citation>
    <scope>NUCLEOTIDE SEQUENCE [LARGE SCALE GENOMIC DNA]</scope>
    <source>
        <strain evidence="10 11">ALL</strain>
    </source>
</reference>
<evidence type="ECO:0000256" key="7">
    <source>
        <dbReference type="ARBA" id="ARBA00023163"/>
    </source>
</evidence>
<comment type="caution">
    <text evidence="10">The sequence shown here is derived from an EMBL/GenBank/DDBJ whole genome shotgun (WGS) entry which is preliminary data.</text>
</comment>
<sequence>MTAVLDCVGILKICSYEARSRKVNKNASNCSVRLVFRAYIPSSTPGGPDTIVQSQSEPIKCVQTMGTPEISKVSLKHANANGGEELFILGRNFDTRDTVVVFREYKEDGKLAWSAEAEIEKPYLSVCHIVCIVPKYHNPARGATVSITVMCGKKSSHPLSFQLTANPEDDDWRPPESPKHFAETKFEVPGFERYDTVSGYPSSYSGYGSGVPTPHSSTDSIRYLLDDEAPTHYGKRMKLGDDGSSYF</sequence>
<keyword evidence="6" id="KW-0238">DNA-binding</keyword>
<dbReference type="InterPro" id="IPR011539">
    <property type="entry name" value="RHD_DNA_bind_dom"/>
</dbReference>
<protein>
    <recommendedName>
        <fullName evidence="9">RHD domain-containing protein</fullName>
    </recommendedName>
</protein>
<dbReference type="SUPFAM" id="SSF49417">
    <property type="entry name" value="p53-like transcription factors"/>
    <property type="match status" value="1"/>
</dbReference>
<dbReference type="InterPro" id="IPR013783">
    <property type="entry name" value="Ig-like_fold"/>
</dbReference>
<evidence type="ECO:0000313" key="10">
    <source>
        <dbReference type="EMBL" id="TKR94712.1"/>
    </source>
</evidence>
<dbReference type="GO" id="GO:0000981">
    <property type="term" value="F:DNA-binding transcription factor activity, RNA polymerase II-specific"/>
    <property type="evidence" value="ECO:0007669"/>
    <property type="project" value="TreeGrafter"/>
</dbReference>
<evidence type="ECO:0000256" key="5">
    <source>
        <dbReference type="ARBA" id="ARBA00023015"/>
    </source>
</evidence>
<comment type="subcellular location">
    <subcellularLocation>
        <location evidence="2">Cytoplasm</location>
    </subcellularLocation>
    <subcellularLocation>
        <location evidence="1">Nucleus</location>
    </subcellularLocation>
</comment>
<dbReference type="GO" id="GO:0005667">
    <property type="term" value="C:transcription regulator complex"/>
    <property type="evidence" value="ECO:0007669"/>
    <property type="project" value="TreeGrafter"/>
</dbReference>
<dbReference type="InterPro" id="IPR014756">
    <property type="entry name" value="Ig_E-set"/>
</dbReference>
<evidence type="ECO:0000256" key="8">
    <source>
        <dbReference type="ARBA" id="ARBA00023242"/>
    </source>
</evidence>
<reference evidence="10 11" key="1">
    <citation type="journal article" date="2015" name="Genome Biol.">
        <title>Comparative genomics of Steinernema reveals deeply conserved gene regulatory networks.</title>
        <authorList>
            <person name="Dillman A.R."/>
            <person name="Macchietto M."/>
            <person name="Porter C.F."/>
            <person name="Rogers A."/>
            <person name="Williams B."/>
            <person name="Antoshechkin I."/>
            <person name="Lee M.M."/>
            <person name="Goodwin Z."/>
            <person name="Lu X."/>
            <person name="Lewis E.E."/>
            <person name="Goodrich-Blair H."/>
            <person name="Stock S.P."/>
            <person name="Adams B.J."/>
            <person name="Sternberg P.W."/>
            <person name="Mortazavi A."/>
        </authorList>
    </citation>
    <scope>NUCLEOTIDE SEQUENCE [LARGE SCALE GENOMIC DNA]</scope>
    <source>
        <strain evidence="10 11">ALL</strain>
    </source>
</reference>
<dbReference type="Gene3D" id="2.60.40.10">
    <property type="entry name" value="Immunoglobulins"/>
    <property type="match status" value="1"/>
</dbReference>
<dbReference type="GO" id="GO:0000978">
    <property type="term" value="F:RNA polymerase II cis-regulatory region sequence-specific DNA binding"/>
    <property type="evidence" value="ECO:0007669"/>
    <property type="project" value="TreeGrafter"/>
</dbReference>
<dbReference type="SMART" id="SM00429">
    <property type="entry name" value="IPT"/>
    <property type="match status" value="1"/>
</dbReference>
<keyword evidence="11" id="KW-1185">Reference proteome</keyword>
<dbReference type="SUPFAM" id="SSF81296">
    <property type="entry name" value="E set domains"/>
    <property type="match status" value="1"/>
</dbReference>
<dbReference type="GO" id="GO:0005634">
    <property type="term" value="C:nucleus"/>
    <property type="evidence" value="ECO:0007669"/>
    <property type="project" value="UniProtKB-SubCell"/>
</dbReference>
<dbReference type="Pfam" id="PF16179">
    <property type="entry name" value="RHD_dimer"/>
    <property type="match status" value="1"/>
</dbReference>
<feature type="domain" description="RHD" evidence="9">
    <location>
        <begin position="1"/>
        <end position="66"/>
    </location>
</feature>
<dbReference type="PANTHER" id="PTHR12533:SF7">
    <property type="entry name" value="NFAT NUCLEAR FACTOR, ISOFORM B"/>
    <property type="match status" value="1"/>
</dbReference>
<keyword evidence="4" id="KW-0597">Phosphoprotein</keyword>
<name>A0A4U5PE20_STECR</name>
<keyword evidence="3" id="KW-0963">Cytoplasm</keyword>
<dbReference type="Gene3D" id="2.60.40.340">
    <property type="entry name" value="Rel homology domain (RHD), DNA-binding domain"/>
    <property type="match status" value="1"/>
</dbReference>
<evidence type="ECO:0000259" key="9">
    <source>
        <dbReference type="PROSITE" id="PS50254"/>
    </source>
</evidence>